<dbReference type="InterPro" id="IPR036188">
    <property type="entry name" value="FAD/NAD-bd_sf"/>
</dbReference>
<dbReference type="PANTHER" id="PTHR10961">
    <property type="entry name" value="PEROXISOMAL SARCOSINE OXIDASE"/>
    <property type="match status" value="1"/>
</dbReference>
<protein>
    <recommendedName>
        <fullName evidence="5">FAD dependent oxidoreductase domain-containing protein</fullName>
    </recommendedName>
</protein>
<dbReference type="InterPro" id="IPR006076">
    <property type="entry name" value="FAD-dep_OxRdtase"/>
</dbReference>
<sequence length="430" mass="47569">MAIDRRRFIKTTAAAGFGFGAGSKGAGARVRAAAVQARRSPDIVVVGAGTFGMWTALNLQRLGARVTVVDAYGAGNSRQTSGGETRGVRTSYGDRPHGRLWTRWANEAIRKWTAWDEMGRDRLLPRLFFNTGDLILREATSEYIENTRAHWNALGTPYEPLTADEVAYRWPWVRFENLGVALYEPAAGVVRARRAIESVARVFEEEGGTIRIARAAIGARNGARLETVAVEGGEAISAETVVFACGPWFPKVFPRLMGNRIRISIGHVFYFAVPPGDTRFAFPNMPSYGVPGCTGWPALPPDHRGFRVRTGGRVGNDPDTSDRWIPAESHERPRQILERHFPDLVGAPINETRACHYESSVDRNFIVDHHPDFNNVWLLGGGSSEAFKFGPVLGEYIARRMLGVENDPELAEGFRLKDEEFGSSGRRGRD</sequence>
<evidence type="ECO:0000256" key="3">
    <source>
        <dbReference type="ARBA" id="ARBA00022827"/>
    </source>
</evidence>
<keyword evidence="2" id="KW-0285">Flavoprotein</keyword>
<dbReference type="Gene3D" id="3.30.9.10">
    <property type="entry name" value="D-Amino Acid Oxidase, subunit A, domain 2"/>
    <property type="match status" value="1"/>
</dbReference>
<evidence type="ECO:0000313" key="6">
    <source>
        <dbReference type="EMBL" id="SVA13204.1"/>
    </source>
</evidence>
<evidence type="ECO:0000256" key="4">
    <source>
        <dbReference type="ARBA" id="ARBA00023002"/>
    </source>
</evidence>
<evidence type="ECO:0000259" key="5">
    <source>
        <dbReference type="Pfam" id="PF01266"/>
    </source>
</evidence>
<keyword evidence="4" id="KW-0560">Oxidoreductase</keyword>
<evidence type="ECO:0000256" key="1">
    <source>
        <dbReference type="ARBA" id="ARBA00001974"/>
    </source>
</evidence>
<dbReference type="PROSITE" id="PS51318">
    <property type="entry name" value="TAT"/>
    <property type="match status" value="1"/>
</dbReference>
<feature type="domain" description="FAD dependent oxidoreductase" evidence="5">
    <location>
        <begin position="42"/>
        <end position="400"/>
    </location>
</feature>
<dbReference type="SUPFAM" id="SSF51905">
    <property type="entry name" value="FAD/NAD(P)-binding domain"/>
    <property type="match status" value="1"/>
</dbReference>
<dbReference type="PANTHER" id="PTHR10961:SF46">
    <property type="entry name" value="PEROXISOMAL SARCOSINE OXIDASE"/>
    <property type="match status" value="1"/>
</dbReference>
<reference evidence="6" key="1">
    <citation type="submission" date="2018-05" db="EMBL/GenBank/DDBJ databases">
        <authorList>
            <person name="Lanie J.A."/>
            <person name="Ng W.-L."/>
            <person name="Kazmierczak K.M."/>
            <person name="Andrzejewski T.M."/>
            <person name="Davidsen T.M."/>
            <person name="Wayne K.J."/>
            <person name="Tettelin H."/>
            <person name="Glass J.I."/>
            <person name="Rusch D."/>
            <person name="Podicherti R."/>
            <person name="Tsui H.-C.T."/>
            <person name="Winkler M.E."/>
        </authorList>
    </citation>
    <scope>NUCLEOTIDE SEQUENCE</scope>
</reference>
<keyword evidence="3" id="KW-0274">FAD</keyword>
<gene>
    <name evidence="6" type="ORF">METZ01_LOCUS66058</name>
</gene>
<dbReference type="InterPro" id="IPR006311">
    <property type="entry name" value="TAT_signal"/>
</dbReference>
<dbReference type="GO" id="GO:0008115">
    <property type="term" value="F:sarcosine oxidase activity"/>
    <property type="evidence" value="ECO:0007669"/>
    <property type="project" value="TreeGrafter"/>
</dbReference>
<evidence type="ECO:0000256" key="2">
    <source>
        <dbReference type="ARBA" id="ARBA00022630"/>
    </source>
</evidence>
<dbReference type="EMBL" id="UINC01004287">
    <property type="protein sequence ID" value="SVA13204.1"/>
    <property type="molecule type" value="Genomic_DNA"/>
</dbReference>
<dbReference type="InterPro" id="IPR045170">
    <property type="entry name" value="MTOX"/>
</dbReference>
<dbReference type="AlphaFoldDB" id="A0A381TBU8"/>
<name>A0A381TBU8_9ZZZZ</name>
<accession>A0A381TBU8</accession>
<dbReference type="Pfam" id="PF01266">
    <property type="entry name" value="DAO"/>
    <property type="match status" value="1"/>
</dbReference>
<comment type="cofactor">
    <cofactor evidence="1">
        <name>FAD</name>
        <dbReference type="ChEBI" id="CHEBI:57692"/>
    </cofactor>
</comment>
<organism evidence="6">
    <name type="scientific">marine metagenome</name>
    <dbReference type="NCBI Taxonomy" id="408172"/>
    <lineage>
        <taxon>unclassified sequences</taxon>
        <taxon>metagenomes</taxon>
        <taxon>ecological metagenomes</taxon>
    </lineage>
</organism>
<dbReference type="GO" id="GO:0050660">
    <property type="term" value="F:flavin adenine dinucleotide binding"/>
    <property type="evidence" value="ECO:0007669"/>
    <property type="project" value="InterPro"/>
</dbReference>
<dbReference type="Gene3D" id="3.50.50.60">
    <property type="entry name" value="FAD/NAD(P)-binding domain"/>
    <property type="match status" value="1"/>
</dbReference>
<proteinExistence type="predicted"/>